<proteinExistence type="predicted"/>
<name>A0A8U0WFG0_9MUSC</name>
<reference evidence="2" key="1">
    <citation type="submission" date="2025-08" db="UniProtKB">
        <authorList>
            <consortium name="RefSeq"/>
        </authorList>
    </citation>
    <scope>IDENTIFICATION</scope>
    <source>
        <tissue evidence="2">Whole body pupa</tissue>
    </source>
</reference>
<sequence length="312" mass="35918">MDDYVKHLSLGSSAEDVVEPCAKLLQWLSVTCKQDYESKSIETIIKASVFLHECITHYGNGIVDGLVENQEPFLRAYFEHCLSDFKNLNCISSLNENILLSSNTLKNAIILDNILKNLKDIYSKYISVKCPTNLSLDINSSKMSFLASKLFQLPVTQIDAAFDKICNEIGFEILGFIFCTDINNCMFIKYAILEDKLCNKIINLNTNSVKYFIRSIIRCIAVMDEGQTFYKKCLESKKFLESLCEFFKKFLHSLKYMHTNEVFQFLSHSEIFYLLSITVKLKPSQVLRNIENANINIDLSNMLTQLWILFQT</sequence>
<dbReference type="Proteomes" id="UP000092443">
    <property type="component" value="Unplaced"/>
</dbReference>
<evidence type="ECO:0000313" key="2">
    <source>
        <dbReference type="RefSeq" id="XP_037884174.1"/>
    </source>
</evidence>
<gene>
    <name evidence="2" type="primary">LOC119634210</name>
</gene>
<protein>
    <submittedName>
        <fullName evidence="2">Uncharacterized protein LOC119634210</fullName>
    </submittedName>
</protein>
<organism evidence="1 2">
    <name type="scientific">Glossina fuscipes</name>
    <dbReference type="NCBI Taxonomy" id="7396"/>
    <lineage>
        <taxon>Eukaryota</taxon>
        <taxon>Metazoa</taxon>
        <taxon>Ecdysozoa</taxon>
        <taxon>Arthropoda</taxon>
        <taxon>Hexapoda</taxon>
        <taxon>Insecta</taxon>
        <taxon>Pterygota</taxon>
        <taxon>Neoptera</taxon>
        <taxon>Endopterygota</taxon>
        <taxon>Diptera</taxon>
        <taxon>Brachycera</taxon>
        <taxon>Muscomorpha</taxon>
        <taxon>Hippoboscoidea</taxon>
        <taxon>Glossinidae</taxon>
        <taxon>Glossina</taxon>
    </lineage>
</organism>
<dbReference type="RefSeq" id="XP_037884174.1">
    <property type="nucleotide sequence ID" value="XM_038028246.1"/>
</dbReference>
<accession>A0A8U0WFG0</accession>
<dbReference type="GeneID" id="119634210"/>
<dbReference type="KEGG" id="gfs:119634210"/>
<evidence type="ECO:0000313" key="1">
    <source>
        <dbReference type="Proteomes" id="UP000092443"/>
    </source>
</evidence>
<dbReference type="AlphaFoldDB" id="A0A8U0WFG0"/>
<keyword evidence="1" id="KW-1185">Reference proteome</keyword>